<feature type="compositionally biased region" description="Low complexity" evidence="1">
    <location>
        <begin position="201"/>
        <end position="220"/>
    </location>
</feature>
<dbReference type="Proteomes" id="UP000373149">
    <property type="component" value="Unassembled WGS sequence"/>
</dbReference>
<evidence type="ECO:0000313" key="3">
    <source>
        <dbReference type="EMBL" id="MPY50799.1"/>
    </source>
</evidence>
<evidence type="ECO:0000256" key="1">
    <source>
        <dbReference type="SAM" id="MobiDB-lite"/>
    </source>
</evidence>
<name>A0A5N8WU49_9ACTN</name>
<dbReference type="InterPro" id="IPR017517">
    <property type="entry name" value="Maleyloyr_isom"/>
</dbReference>
<dbReference type="NCBIfam" id="TIGR03086">
    <property type="entry name" value="TIGR03086 family metal-binding protein"/>
    <property type="match status" value="1"/>
</dbReference>
<accession>A0A5N8WU49</accession>
<gene>
    <name evidence="3" type="ORF">FPZ41_20355</name>
</gene>
<keyword evidence="4" id="KW-1185">Reference proteome</keyword>
<dbReference type="AlphaFoldDB" id="A0A5N8WU49"/>
<dbReference type="InterPro" id="IPR034660">
    <property type="entry name" value="DinB/YfiT-like"/>
</dbReference>
<dbReference type="SUPFAM" id="SSF109854">
    <property type="entry name" value="DinB/YfiT-like putative metalloenzymes"/>
    <property type="match status" value="1"/>
</dbReference>
<comment type="caution">
    <text evidence="3">The sequence shown here is derived from an EMBL/GenBank/DDBJ whole genome shotgun (WGS) entry which is preliminary data.</text>
</comment>
<evidence type="ECO:0000259" key="2">
    <source>
        <dbReference type="Pfam" id="PF11716"/>
    </source>
</evidence>
<dbReference type="InterPro" id="IPR017520">
    <property type="entry name" value="CHP03086"/>
</dbReference>
<dbReference type="Gene3D" id="1.20.120.450">
    <property type="entry name" value="dinb family like domain"/>
    <property type="match status" value="1"/>
</dbReference>
<reference evidence="3 4" key="1">
    <citation type="submission" date="2019-09" db="EMBL/GenBank/DDBJ databases">
        <authorList>
            <person name="Duangmal K."/>
            <person name="Teo W.F.A."/>
            <person name="Lipun K."/>
        </authorList>
    </citation>
    <scope>NUCLEOTIDE SEQUENCE [LARGE SCALE GENOMIC DNA]</scope>
    <source>
        <strain evidence="3 4">K1PN6</strain>
    </source>
</reference>
<evidence type="ECO:0000313" key="4">
    <source>
        <dbReference type="Proteomes" id="UP000373149"/>
    </source>
</evidence>
<feature type="region of interest" description="Disordered" evidence="1">
    <location>
        <begin position="201"/>
        <end position="236"/>
    </location>
</feature>
<dbReference type="GO" id="GO:0046872">
    <property type="term" value="F:metal ion binding"/>
    <property type="evidence" value="ECO:0007669"/>
    <property type="project" value="InterPro"/>
</dbReference>
<organism evidence="3 4">
    <name type="scientific">Streptomyces acidicola</name>
    <dbReference type="NCBI Taxonomy" id="2596892"/>
    <lineage>
        <taxon>Bacteria</taxon>
        <taxon>Bacillati</taxon>
        <taxon>Actinomycetota</taxon>
        <taxon>Actinomycetes</taxon>
        <taxon>Kitasatosporales</taxon>
        <taxon>Streptomycetaceae</taxon>
        <taxon>Streptomyces</taxon>
    </lineage>
</organism>
<feature type="domain" description="Mycothiol-dependent maleylpyruvate isomerase metal-binding" evidence="2">
    <location>
        <begin position="18"/>
        <end position="143"/>
    </location>
</feature>
<sequence>MPTNPLGDLDRLRHLDAQAVRDSVALVRQVTPDDLLRPTPCSEWTLTGLLAHMTAQHRGFAAAARGHGRDLAHWRVRPLAVDAAAAAAEYGQAAEQVIAAFATVTAPDRPFVLPELPPVQRFPAAQAIGFHLLDYVVHSWDVAVSLGLTYEPGPELLAAALPVAHAVPDGDYRLAPDSPFRPALPADDEASTLERILLALGRSPGRSSGLSPDRSGPSGDTAPGSHRGLAVRDTPC</sequence>
<dbReference type="EMBL" id="VMNX01000073">
    <property type="protein sequence ID" value="MPY50799.1"/>
    <property type="molecule type" value="Genomic_DNA"/>
</dbReference>
<dbReference type="RefSeq" id="WP_152864591.1">
    <property type="nucleotide sequence ID" value="NZ_VMNX01000073.1"/>
</dbReference>
<protein>
    <submittedName>
        <fullName evidence="3">TIGR03086 family protein</fullName>
    </submittedName>
</protein>
<dbReference type="InterPro" id="IPR024344">
    <property type="entry name" value="MDMPI_metal-binding"/>
</dbReference>
<dbReference type="NCBIfam" id="TIGR03083">
    <property type="entry name" value="maleylpyruvate isomerase family mycothiol-dependent enzyme"/>
    <property type="match status" value="1"/>
</dbReference>
<proteinExistence type="predicted"/>
<dbReference type="Pfam" id="PF11716">
    <property type="entry name" value="MDMPI_N"/>
    <property type="match status" value="1"/>
</dbReference>